<dbReference type="SMART" id="SM00387">
    <property type="entry name" value="HATPase_c"/>
    <property type="match status" value="1"/>
</dbReference>
<dbReference type="GO" id="GO:0005524">
    <property type="term" value="F:ATP binding"/>
    <property type="evidence" value="ECO:0007669"/>
    <property type="project" value="UniProtKB-KW"/>
</dbReference>
<dbReference type="EC" id="2.7.13.3" evidence="2"/>
<dbReference type="SUPFAM" id="SSF55874">
    <property type="entry name" value="ATPase domain of HSP90 chaperone/DNA topoisomerase II/histidine kinase"/>
    <property type="match status" value="1"/>
</dbReference>
<dbReference type="PANTHER" id="PTHR43065:SF10">
    <property type="entry name" value="PEROXIDE STRESS-ACTIVATED HISTIDINE KINASE MAK3"/>
    <property type="match status" value="1"/>
</dbReference>
<dbReference type="PANTHER" id="PTHR43065">
    <property type="entry name" value="SENSOR HISTIDINE KINASE"/>
    <property type="match status" value="1"/>
</dbReference>
<evidence type="ECO:0000256" key="3">
    <source>
        <dbReference type="ARBA" id="ARBA00022553"/>
    </source>
</evidence>
<dbReference type="Pfam" id="PF02518">
    <property type="entry name" value="HATPase_c"/>
    <property type="match status" value="1"/>
</dbReference>
<evidence type="ECO:0000256" key="2">
    <source>
        <dbReference type="ARBA" id="ARBA00012438"/>
    </source>
</evidence>
<dbReference type="InterPro" id="IPR003594">
    <property type="entry name" value="HATPase_dom"/>
</dbReference>
<dbReference type="Pfam" id="PF00512">
    <property type="entry name" value="HisKA"/>
    <property type="match status" value="1"/>
</dbReference>
<comment type="catalytic activity">
    <reaction evidence="1">
        <text>ATP + protein L-histidine = ADP + protein N-phospho-L-histidine.</text>
        <dbReference type="EC" id="2.7.13.3"/>
    </reaction>
</comment>
<dbReference type="GO" id="GO:0000155">
    <property type="term" value="F:phosphorelay sensor kinase activity"/>
    <property type="evidence" value="ECO:0007669"/>
    <property type="project" value="InterPro"/>
</dbReference>
<dbReference type="PROSITE" id="PS50109">
    <property type="entry name" value="HIS_KIN"/>
    <property type="match status" value="1"/>
</dbReference>
<dbReference type="Proteomes" id="UP000836597">
    <property type="component" value="Chromosome"/>
</dbReference>
<name>A0A8S0X3G0_9FIRM</name>
<keyword evidence="5" id="KW-0547">Nucleotide-binding</keyword>
<dbReference type="InterPro" id="IPR029016">
    <property type="entry name" value="GAF-like_dom_sf"/>
</dbReference>
<evidence type="ECO:0000256" key="1">
    <source>
        <dbReference type="ARBA" id="ARBA00000085"/>
    </source>
</evidence>
<evidence type="ECO:0000256" key="6">
    <source>
        <dbReference type="ARBA" id="ARBA00022777"/>
    </source>
</evidence>
<dbReference type="Proteomes" id="UP001071230">
    <property type="component" value="Unassembled WGS sequence"/>
</dbReference>
<dbReference type="CDD" id="cd00082">
    <property type="entry name" value="HisKA"/>
    <property type="match status" value="1"/>
</dbReference>
<evidence type="ECO:0000256" key="5">
    <source>
        <dbReference type="ARBA" id="ARBA00022741"/>
    </source>
</evidence>
<evidence type="ECO:0000313" key="10">
    <source>
        <dbReference type="EMBL" id="CAA7600060.1"/>
    </source>
</evidence>
<keyword evidence="4 10" id="KW-0808">Transferase</keyword>
<keyword evidence="3" id="KW-0597">Phosphoprotein</keyword>
<dbReference type="InterPro" id="IPR005467">
    <property type="entry name" value="His_kinase_dom"/>
</dbReference>
<reference evidence="11" key="1">
    <citation type="submission" date="2014-11" db="EMBL/GenBank/DDBJ databases">
        <authorList>
            <person name="Hornung B.V."/>
        </authorList>
    </citation>
    <scope>NUCLEOTIDE SEQUENCE</scope>
    <source>
        <strain evidence="11">INE</strain>
    </source>
</reference>
<dbReference type="EMBL" id="LR746496">
    <property type="protein sequence ID" value="CAA7600060.1"/>
    <property type="molecule type" value="Genomic_DNA"/>
</dbReference>
<organism evidence="10">
    <name type="scientific">Acididesulfobacillus acetoxydans</name>
    <dbReference type="NCBI Taxonomy" id="1561005"/>
    <lineage>
        <taxon>Bacteria</taxon>
        <taxon>Bacillati</taxon>
        <taxon>Bacillota</taxon>
        <taxon>Clostridia</taxon>
        <taxon>Eubacteriales</taxon>
        <taxon>Peptococcaceae</taxon>
        <taxon>Acididesulfobacillus</taxon>
    </lineage>
</organism>
<dbReference type="Gene3D" id="1.10.287.130">
    <property type="match status" value="1"/>
</dbReference>
<dbReference type="RefSeq" id="WP_240983789.1">
    <property type="nucleotide sequence ID" value="NZ_CDGJ01000066.1"/>
</dbReference>
<dbReference type="InterPro" id="IPR036097">
    <property type="entry name" value="HisK_dim/P_sf"/>
</dbReference>
<evidence type="ECO:0000313" key="11">
    <source>
        <dbReference type="EMBL" id="CEJ07835.1"/>
    </source>
</evidence>
<dbReference type="AlphaFoldDB" id="A0A8S0X3G0"/>
<proteinExistence type="predicted"/>
<dbReference type="PRINTS" id="PR00344">
    <property type="entry name" value="BCTRLSENSOR"/>
</dbReference>
<keyword evidence="6 10" id="KW-0418">Kinase</keyword>
<keyword evidence="12" id="KW-1185">Reference proteome</keyword>
<dbReference type="EMBL" id="CDGJ01000066">
    <property type="protein sequence ID" value="CEJ07835.1"/>
    <property type="molecule type" value="Genomic_DNA"/>
</dbReference>
<evidence type="ECO:0000313" key="12">
    <source>
        <dbReference type="Proteomes" id="UP001071230"/>
    </source>
</evidence>
<keyword evidence="7" id="KW-0067">ATP-binding</keyword>
<dbReference type="Gene3D" id="3.30.565.10">
    <property type="entry name" value="Histidine kinase-like ATPase, C-terminal domain"/>
    <property type="match status" value="1"/>
</dbReference>
<accession>A0A8S0X3G0</accession>
<evidence type="ECO:0000259" key="9">
    <source>
        <dbReference type="PROSITE" id="PS50109"/>
    </source>
</evidence>
<dbReference type="InterPro" id="IPR036890">
    <property type="entry name" value="HATPase_C_sf"/>
</dbReference>
<dbReference type="Gene3D" id="3.30.450.40">
    <property type="match status" value="1"/>
</dbReference>
<dbReference type="SMART" id="SM00388">
    <property type="entry name" value="HisKA"/>
    <property type="match status" value="1"/>
</dbReference>
<evidence type="ECO:0000256" key="7">
    <source>
        <dbReference type="ARBA" id="ARBA00022840"/>
    </source>
</evidence>
<feature type="domain" description="Histidine kinase" evidence="9">
    <location>
        <begin position="204"/>
        <end position="416"/>
    </location>
</feature>
<dbReference type="SUPFAM" id="SSF55781">
    <property type="entry name" value="GAF domain-like"/>
    <property type="match status" value="1"/>
</dbReference>
<keyword evidence="8" id="KW-0902">Two-component regulatory system</keyword>
<protein>
    <recommendedName>
        <fullName evidence="2">histidine kinase</fullName>
        <ecNumber evidence="2">2.7.13.3</ecNumber>
    </recommendedName>
</protein>
<evidence type="ECO:0000256" key="4">
    <source>
        <dbReference type="ARBA" id="ARBA00022679"/>
    </source>
</evidence>
<reference evidence="10" key="2">
    <citation type="submission" date="2020-01" db="EMBL/GenBank/DDBJ databases">
        <authorList>
            <person name="Hornung B."/>
        </authorList>
    </citation>
    <scope>NUCLEOTIDE SEQUENCE</scope>
    <source>
        <strain evidence="10">PacBioINE</strain>
    </source>
</reference>
<dbReference type="SUPFAM" id="SSF47384">
    <property type="entry name" value="Homodimeric domain of signal transducing histidine kinase"/>
    <property type="match status" value="1"/>
</dbReference>
<dbReference type="KEGG" id="aacx:DEACI_0709"/>
<dbReference type="InterPro" id="IPR003661">
    <property type="entry name" value="HisK_dim/P_dom"/>
</dbReference>
<dbReference type="InterPro" id="IPR004358">
    <property type="entry name" value="Sig_transdc_His_kin-like_C"/>
</dbReference>
<evidence type="ECO:0000256" key="8">
    <source>
        <dbReference type="ARBA" id="ARBA00023012"/>
    </source>
</evidence>
<gene>
    <name evidence="10" type="ORF">DEACI_0709</name>
    <name evidence="11" type="ORF">DEACI_2301</name>
</gene>
<sequence>MTNTQTALGSLTKVVNLLSFVPLNLPENLEFILAEVDRLFQPEQLAVSLVRSQTRAVFSYRSHKIVHSGAEAGLCHCGNCSHDCPVLKDALPVLKLTQDETEGCALTKAERSPAHACLPIVGGKEVLGILSLTMPESGNIKIDDLEILLVLTNLVGITVQRDQLLQSVEEEKRALLEANLHLGELAGNLLRAEKLATAGRMAADIAHEINNPLGIISARAECILLEQGEHLPEEIREDLRVIIKQARRVGQISRTVLNMARTPAAAEKEKFDVHAAIAEVLSLVKTTLSKRGIALHYEGPAAGPLWTAGNTNHLQQVFLNLVWNALDAMLGEGELLIRLGRNAGKIILQVQDSGPGIPPASRALIFEPFFTTKDAGRGTGLGLAISRKLTEEMGGSLTLENSSRGACFQIELAEIGQGG</sequence>